<gene>
    <name evidence="1" type="ORF">SORDD16_01659</name>
</gene>
<proteinExistence type="predicted"/>
<dbReference type="OrthoDB" id="2339804at2"/>
<reference evidence="1 2" key="1">
    <citation type="submission" date="2016-01" db="EMBL/GenBank/DDBJ databases">
        <title>Highly variable Streptococcus oralis are common among viridans streptococci isolated from primates.</title>
        <authorList>
            <person name="Denapaite D."/>
            <person name="Rieger M."/>
            <person name="Koendgen S."/>
            <person name="Brueckner R."/>
            <person name="Ochigava I."/>
            <person name="Kappeler P."/>
            <person name="Maetz-Rensing K."/>
            <person name="Leendertz F."/>
            <person name="Hakenbeck R."/>
        </authorList>
    </citation>
    <scope>NUCLEOTIDE SEQUENCE [LARGE SCALE GENOMIC DNA]</scope>
    <source>
        <strain evidence="1 2">DD16</strain>
    </source>
</reference>
<dbReference type="AlphaFoldDB" id="A0A139P9V4"/>
<dbReference type="Proteomes" id="UP000072653">
    <property type="component" value="Unassembled WGS sequence"/>
</dbReference>
<protein>
    <submittedName>
        <fullName evidence="1">Uncharacterized protein</fullName>
    </submittedName>
</protein>
<name>A0A139P9V4_STROR</name>
<evidence type="ECO:0000313" key="1">
    <source>
        <dbReference type="EMBL" id="KXT85047.1"/>
    </source>
</evidence>
<dbReference type="PATRIC" id="fig|1303.79.peg.1961"/>
<comment type="caution">
    <text evidence="1">The sequence shown here is derived from an EMBL/GenBank/DDBJ whole genome shotgun (WGS) entry which is preliminary data.</text>
</comment>
<accession>A0A139P9V4</accession>
<dbReference type="RefSeq" id="WP_000201153.1">
    <property type="nucleotide sequence ID" value="NZ_KQ969556.1"/>
</dbReference>
<sequence>MATIKMDKETFVSSVEKLIQMVDNYTESVTTSTAQFSLFQSDLLGDGYTKLFNKVDSELKNQKVLAAECIVLSESAKSFAEEISSAESSVSF</sequence>
<dbReference type="EMBL" id="LQOB01000287">
    <property type="protein sequence ID" value="KXT85047.1"/>
    <property type="molecule type" value="Genomic_DNA"/>
</dbReference>
<organism evidence="1 2">
    <name type="scientific">Streptococcus oralis</name>
    <dbReference type="NCBI Taxonomy" id="1303"/>
    <lineage>
        <taxon>Bacteria</taxon>
        <taxon>Bacillati</taxon>
        <taxon>Bacillota</taxon>
        <taxon>Bacilli</taxon>
        <taxon>Lactobacillales</taxon>
        <taxon>Streptococcaceae</taxon>
        <taxon>Streptococcus</taxon>
    </lineage>
</organism>
<evidence type="ECO:0000313" key="2">
    <source>
        <dbReference type="Proteomes" id="UP000072653"/>
    </source>
</evidence>